<dbReference type="Pfam" id="PF00400">
    <property type="entry name" value="WD40"/>
    <property type="match status" value="1"/>
</dbReference>
<feature type="repeat" description="WD" evidence="1">
    <location>
        <begin position="175"/>
        <end position="216"/>
    </location>
</feature>
<reference evidence="2 3" key="1">
    <citation type="submission" date="2018-02" db="EMBL/GenBank/DDBJ databases">
        <title>The genomes of Aspergillus section Nigri reveals drivers in fungal speciation.</title>
        <authorList>
            <consortium name="DOE Joint Genome Institute"/>
            <person name="Vesth T.C."/>
            <person name="Nybo J."/>
            <person name="Theobald S."/>
            <person name="Brandl J."/>
            <person name="Frisvad J.C."/>
            <person name="Nielsen K.F."/>
            <person name="Lyhne E.K."/>
            <person name="Kogle M.E."/>
            <person name="Kuo A."/>
            <person name="Riley R."/>
            <person name="Clum A."/>
            <person name="Nolan M."/>
            <person name="Lipzen A."/>
            <person name="Salamov A."/>
            <person name="Henrissat B."/>
            <person name="Wiebenga A."/>
            <person name="De vries R.P."/>
            <person name="Grigoriev I.V."/>
            <person name="Mortensen U.H."/>
            <person name="Andersen M.R."/>
            <person name="Baker S.E."/>
        </authorList>
    </citation>
    <scope>NUCLEOTIDE SEQUENCE [LARGE SCALE GENOMIC DNA]</scope>
    <source>
        <strain evidence="2 3">CBS 121057</strain>
    </source>
</reference>
<accession>A0A319EMZ5</accession>
<dbReference type="OrthoDB" id="2911645at2759"/>
<protein>
    <submittedName>
        <fullName evidence="2">YVTN repeat-like/Quino protein amine dehydrogenase</fullName>
    </submittedName>
</protein>
<dbReference type="SMART" id="SM00320">
    <property type="entry name" value="WD40"/>
    <property type="match status" value="4"/>
</dbReference>
<dbReference type="EMBL" id="KZ826400">
    <property type="protein sequence ID" value="PYI02139.1"/>
    <property type="molecule type" value="Genomic_DNA"/>
</dbReference>
<organism evidence="2 3">
    <name type="scientific">Aspergillus sclerotiicarbonarius (strain CBS 121057 / IBT 28362)</name>
    <dbReference type="NCBI Taxonomy" id="1448318"/>
    <lineage>
        <taxon>Eukaryota</taxon>
        <taxon>Fungi</taxon>
        <taxon>Dikarya</taxon>
        <taxon>Ascomycota</taxon>
        <taxon>Pezizomycotina</taxon>
        <taxon>Eurotiomycetes</taxon>
        <taxon>Eurotiomycetidae</taxon>
        <taxon>Eurotiales</taxon>
        <taxon>Aspergillaceae</taxon>
        <taxon>Aspergillus</taxon>
        <taxon>Aspergillus subgen. Circumdati</taxon>
    </lineage>
</organism>
<evidence type="ECO:0000256" key="1">
    <source>
        <dbReference type="PROSITE-ProRule" id="PRU00221"/>
    </source>
</evidence>
<keyword evidence="1" id="KW-0853">WD repeat</keyword>
<dbReference type="AlphaFoldDB" id="A0A319EMZ5"/>
<dbReference type="VEuPathDB" id="FungiDB:BO78DRAFT_454524"/>
<dbReference type="PROSITE" id="PS50294">
    <property type="entry name" value="WD_REPEATS_REGION"/>
    <property type="match status" value="1"/>
</dbReference>
<sequence>MSLERKASTQGIFYNATDNDSESYRVVWHKLGEETGKVPLRGPASALALSPGDRFVAVAVGKEIHIYSRSGHIEVIEGSVGISQLSFAPTWTNDGGYMLVSLADCVKIWYLDSHGKPYANKHQVTVQENMAVFSSDGSVMICFTQDKGFEREVGAGPFPHVTVWDVTARRLRTYLPGHSRGVRWAAVSPDSTSIAVVERDDKVRIWNAATGGCEHILDLTKACVWHGGFSPNSKCIALYGSFGIRVYAIATGAKIFDWLPCGVFPGWINWTSNRLLLATANPQETTLWDAALKDVGGRVMVAKNASGLDWYPSARFFDRGRKLMCHCNDVATDVYDTLSSIMHKFPQGTMPPVCSSDESCFLAVGQDQTLRIWKI</sequence>
<keyword evidence="3" id="KW-1185">Reference proteome</keyword>
<dbReference type="PANTHER" id="PTHR19879">
    <property type="entry name" value="TRANSCRIPTION INITIATION FACTOR TFIID"/>
    <property type="match status" value="1"/>
</dbReference>
<proteinExistence type="predicted"/>
<dbReference type="Proteomes" id="UP000248423">
    <property type="component" value="Unassembled WGS sequence"/>
</dbReference>
<dbReference type="Gene3D" id="2.130.10.10">
    <property type="entry name" value="YVTN repeat-like/Quinoprotein amine dehydrogenase"/>
    <property type="match status" value="1"/>
</dbReference>
<dbReference type="InterPro" id="IPR015943">
    <property type="entry name" value="WD40/YVTN_repeat-like_dom_sf"/>
</dbReference>
<dbReference type="InterPro" id="IPR001680">
    <property type="entry name" value="WD40_rpt"/>
</dbReference>
<evidence type="ECO:0000313" key="3">
    <source>
        <dbReference type="Proteomes" id="UP000248423"/>
    </source>
</evidence>
<gene>
    <name evidence="2" type="ORF">BO78DRAFT_454524</name>
</gene>
<dbReference type="SUPFAM" id="SSF69322">
    <property type="entry name" value="Tricorn protease domain 2"/>
    <property type="match status" value="1"/>
</dbReference>
<name>A0A319EMZ5_ASPSB</name>
<dbReference type="PROSITE" id="PS50082">
    <property type="entry name" value="WD_REPEATS_2"/>
    <property type="match status" value="1"/>
</dbReference>
<dbReference type="STRING" id="1448318.A0A319EMZ5"/>
<dbReference type="PANTHER" id="PTHR19879:SF9">
    <property type="entry name" value="TRANSCRIPTION INITIATION FACTOR TFIID SUBUNIT 5"/>
    <property type="match status" value="1"/>
</dbReference>
<evidence type="ECO:0000313" key="2">
    <source>
        <dbReference type="EMBL" id="PYI02139.1"/>
    </source>
</evidence>